<gene>
    <name evidence="1" type="ORF">BJY17_003240</name>
</gene>
<evidence type="ECO:0000313" key="1">
    <source>
        <dbReference type="EMBL" id="NYG22493.1"/>
    </source>
</evidence>
<dbReference type="EMBL" id="JACCFI010000001">
    <property type="protein sequence ID" value="NYG22493.1"/>
    <property type="molecule type" value="Genomic_DNA"/>
</dbReference>
<dbReference type="AlphaFoldDB" id="A0A852X2X8"/>
<proteinExistence type="predicted"/>
<sequence>MLLLQTGPFAARTRARDAVFLELAGAVRALATTA</sequence>
<protein>
    <submittedName>
        <fullName evidence="1">Uncharacterized protein</fullName>
    </submittedName>
</protein>
<keyword evidence="2" id="KW-1185">Reference proteome</keyword>
<comment type="caution">
    <text evidence="1">The sequence shown here is derived from an EMBL/GenBank/DDBJ whole genome shotgun (WGS) entry which is preliminary data.</text>
</comment>
<evidence type="ECO:0000313" key="2">
    <source>
        <dbReference type="Proteomes" id="UP000549066"/>
    </source>
</evidence>
<dbReference type="Proteomes" id="UP000549066">
    <property type="component" value="Unassembled WGS sequence"/>
</dbReference>
<reference evidence="1 2" key="1">
    <citation type="submission" date="2020-07" db="EMBL/GenBank/DDBJ databases">
        <title>Sequencing the genomes of 1000 actinobacteria strains.</title>
        <authorList>
            <person name="Klenk H.-P."/>
        </authorList>
    </citation>
    <scope>NUCLEOTIDE SEQUENCE [LARGE SCALE GENOMIC DNA]</scope>
    <source>
        <strain evidence="1 2">DSM 8598</strain>
    </source>
</reference>
<organism evidence="1 2">
    <name type="scientific">Agromyces hippuratus</name>
    <dbReference type="NCBI Taxonomy" id="286438"/>
    <lineage>
        <taxon>Bacteria</taxon>
        <taxon>Bacillati</taxon>
        <taxon>Actinomycetota</taxon>
        <taxon>Actinomycetes</taxon>
        <taxon>Micrococcales</taxon>
        <taxon>Microbacteriaceae</taxon>
        <taxon>Agromyces</taxon>
    </lineage>
</organism>
<accession>A0A852X2X8</accession>
<name>A0A852X2X8_9MICO</name>